<keyword evidence="2 5" id="KW-0175">Coiled coil</keyword>
<evidence type="ECO:0000256" key="6">
    <source>
        <dbReference type="SAM" id="MobiDB-lite"/>
    </source>
</evidence>
<dbReference type="RefSeq" id="XP_030633828.1">
    <property type="nucleotide sequence ID" value="XM_030777968.1"/>
</dbReference>
<dbReference type="InParanoid" id="A0A6J2VP87"/>
<dbReference type="GO" id="GO:0005930">
    <property type="term" value="C:axoneme"/>
    <property type="evidence" value="ECO:0007669"/>
    <property type="project" value="TreeGrafter"/>
</dbReference>
<accession>A0A6J2VP87</accession>
<feature type="region of interest" description="Disordered" evidence="6">
    <location>
        <begin position="421"/>
        <end position="454"/>
    </location>
</feature>
<dbReference type="GO" id="GO:0042073">
    <property type="term" value="P:intraciliary transport"/>
    <property type="evidence" value="ECO:0007669"/>
    <property type="project" value="TreeGrafter"/>
</dbReference>
<dbReference type="PANTHER" id="PTHR16650:SF9">
    <property type="entry name" value="LEBERCILIN-LIKE PROTEIN"/>
    <property type="match status" value="1"/>
</dbReference>
<evidence type="ECO:0000256" key="2">
    <source>
        <dbReference type="ARBA" id="ARBA00023054"/>
    </source>
</evidence>
<evidence type="ECO:0000256" key="3">
    <source>
        <dbReference type="ARBA" id="ARBA00041189"/>
    </source>
</evidence>
<feature type="region of interest" description="Disordered" evidence="6">
    <location>
        <begin position="31"/>
        <end position="55"/>
    </location>
</feature>
<evidence type="ECO:0000259" key="7">
    <source>
        <dbReference type="Pfam" id="PF15619"/>
    </source>
</evidence>
<evidence type="ECO:0000313" key="8">
    <source>
        <dbReference type="Proteomes" id="UP000504632"/>
    </source>
</evidence>
<evidence type="ECO:0000256" key="5">
    <source>
        <dbReference type="SAM" id="Coils"/>
    </source>
</evidence>
<comment type="similarity">
    <text evidence="1">Belongs to the LCA5 family.</text>
</comment>
<dbReference type="InterPro" id="IPR026188">
    <property type="entry name" value="Lebercilin-like"/>
</dbReference>
<dbReference type="OrthoDB" id="2123794at2759"/>
<sequence length="590" mass="67278">MVFGTAEVQDLLNFHFPLIQAHIKTCLRHPQNKNSHWTGRRAPPFAPVKRPEGPRQRITSAHRHRVNELSNQVWELKQLLTGASRENQLLRRIQSRHVVALKHFQDSQAALPQILQKHDNEVRALRECLHKAQFHKHALTIRLRDTEDRLMHTKDAVQKLQLLSQDRNLGEREELAQQLGLISAELERKTKRIQDLERNLELSTASFYRQINAESRKTLEARDMSRSLQEHIRQLNQKIKEKERELESHFIYSHRIPKDFAKRGKTDSKSVQTGTPSPLPVEGPTHSLELQKQYDSNEDSVTELDQKGSAETAESLAVCFPDTQDDRENDNEQELSYGHDSVKETTAEECSDGEEECHSVTEGVTEQTGCAEIEQTLPEKKETSLGDFFGDPPKTNKSPKPLVRTRRQYTFKQTIQNLHCGRPAYAPRGQNFTGTRRKSMTSQGKTADQDTSVYDPFFTGDDGNATRQESDPVEELINNKKVNLMKELFGQVKIFDQVPQEKNVLHTESSDLDHNPSCHKGHKTITRQDKAADLVTGVYDPPFTGDAGKTTRQGSEPVEVNSKKSSLMKELFGLVKIFDQSAKEKDVPHT</sequence>
<dbReference type="InterPro" id="IPR028933">
    <property type="entry name" value="Lebercilin_dom"/>
</dbReference>
<protein>
    <recommendedName>
        <fullName evidence="3">Lebercilin-like protein</fullName>
    </recommendedName>
    <alternativeName>
        <fullName evidence="4">Leber congenital amaurosis 5-like protein</fullName>
    </alternativeName>
</protein>
<keyword evidence="8" id="KW-1185">Reference proteome</keyword>
<feature type="compositionally biased region" description="Polar residues" evidence="6">
    <location>
        <begin position="430"/>
        <end position="452"/>
    </location>
</feature>
<evidence type="ECO:0000313" key="9">
    <source>
        <dbReference type="RefSeq" id="XP_030633828.1"/>
    </source>
</evidence>
<reference evidence="9" key="1">
    <citation type="submission" date="2025-08" db="UniProtKB">
        <authorList>
            <consortium name="RefSeq"/>
        </authorList>
    </citation>
    <scope>IDENTIFICATION</scope>
</reference>
<feature type="domain" description="Lebercilin" evidence="7">
    <location>
        <begin position="55"/>
        <end position="246"/>
    </location>
</feature>
<feature type="region of interest" description="Disordered" evidence="6">
    <location>
        <begin position="294"/>
        <end position="313"/>
    </location>
</feature>
<dbReference type="Pfam" id="PF15619">
    <property type="entry name" value="Lebercilin"/>
    <property type="match status" value="1"/>
</dbReference>
<dbReference type="Proteomes" id="UP000504632">
    <property type="component" value="Chromosome 6"/>
</dbReference>
<gene>
    <name evidence="9" type="primary">LOC115814999</name>
</gene>
<name>A0A6J2VP87_CHACN</name>
<dbReference type="AlphaFoldDB" id="A0A6J2VP87"/>
<feature type="region of interest" description="Disordered" evidence="6">
    <location>
        <begin position="257"/>
        <end position="285"/>
    </location>
</feature>
<evidence type="ECO:0000256" key="1">
    <source>
        <dbReference type="ARBA" id="ARBA00010229"/>
    </source>
</evidence>
<dbReference type="PANTHER" id="PTHR16650">
    <property type="entry name" value="C21ORF13-RELATED"/>
    <property type="match status" value="1"/>
</dbReference>
<feature type="compositionally biased region" description="Basic and acidic residues" evidence="6">
    <location>
        <begin position="257"/>
        <end position="268"/>
    </location>
</feature>
<organism evidence="8 9">
    <name type="scientific">Chanos chanos</name>
    <name type="common">Milkfish</name>
    <name type="synonym">Mugil chanos</name>
    <dbReference type="NCBI Taxonomy" id="29144"/>
    <lineage>
        <taxon>Eukaryota</taxon>
        <taxon>Metazoa</taxon>
        <taxon>Chordata</taxon>
        <taxon>Craniata</taxon>
        <taxon>Vertebrata</taxon>
        <taxon>Euteleostomi</taxon>
        <taxon>Actinopterygii</taxon>
        <taxon>Neopterygii</taxon>
        <taxon>Teleostei</taxon>
        <taxon>Ostariophysi</taxon>
        <taxon>Gonorynchiformes</taxon>
        <taxon>Chanidae</taxon>
        <taxon>Chanos</taxon>
    </lineage>
</organism>
<feature type="region of interest" description="Disordered" evidence="6">
    <location>
        <begin position="542"/>
        <end position="562"/>
    </location>
</feature>
<dbReference type="GeneID" id="115814999"/>
<evidence type="ECO:0000256" key="4">
    <source>
        <dbReference type="ARBA" id="ARBA00041402"/>
    </source>
</evidence>
<feature type="coiled-coil region" evidence="5">
    <location>
        <begin position="143"/>
        <end position="252"/>
    </location>
</feature>
<proteinExistence type="inferred from homology"/>